<name>A0A0C1KFJ8_STRCV</name>
<dbReference type="AlphaFoldDB" id="A0A0C1KFJ8"/>
<dbReference type="Gene3D" id="1.50.10.100">
    <property type="entry name" value="Chondroitin AC/alginate lyase"/>
    <property type="match status" value="1"/>
</dbReference>
<dbReference type="STRING" id="862969.SCI_1630"/>
<dbReference type="EMBL" id="JWIY01000003">
    <property type="protein sequence ID" value="KIC77652.1"/>
    <property type="molecule type" value="Genomic_DNA"/>
</dbReference>
<evidence type="ECO:0000313" key="7">
    <source>
        <dbReference type="EMBL" id="KIC77652.1"/>
    </source>
</evidence>
<dbReference type="InterPro" id="IPR012480">
    <property type="entry name" value="Hepar_II_III_C"/>
</dbReference>
<gene>
    <name evidence="7" type="ORF">RN79_08140</name>
</gene>
<dbReference type="eggNOG" id="COG5360">
    <property type="taxonomic scope" value="Bacteria"/>
</dbReference>
<evidence type="ECO:0000313" key="8">
    <source>
        <dbReference type="Proteomes" id="UP000031339"/>
    </source>
</evidence>
<organism evidence="7 8">
    <name type="scientific">Streptococcus constellatus</name>
    <dbReference type="NCBI Taxonomy" id="76860"/>
    <lineage>
        <taxon>Bacteria</taxon>
        <taxon>Bacillati</taxon>
        <taxon>Bacillota</taxon>
        <taxon>Bacilli</taxon>
        <taxon>Lactobacillales</taxon>
        <taxon>Streptococcaceae</taxon>
        <taxon>Streptococcus</taxon>
        <taxon>Streptococcus anginosus group</taxon>
    </lineage>
</organism>
<dbReference type="SUPFAM" id="SSF48230">
    <property type="entry name" value="Chondroitin AC/alginate lyase"/>
    <property type="match status" value="1"/>
</dbReference>
<feature type="domain" description="Heparinase II/III-like C-terminal" evidence="5">
    <location>
        <begin position="338"/>
        <end position="501"/>
    </location>
</feature>
<evidence type="ECO:0000256" key="2">
    <source>
        <dbReference type="ARBA" id="ARBA00022729"/>
    </source>
</evidence>
<protein>
    <submittedName>
        <fullName evidence="7">Oligohyaluronate lyase</fullName>
    </submittedName>
</protein>
<dbReference type="PANTHER" id="PTHR39210:SF1">
    <property type="entry name" value="HEPARIN-SULFATE LYASE"/>
    <property type="match status" value="1"/>
</dbReference>
<evidence type="ECO:0000256" key="3">
    <source>
        <dbReference type="ARBA" id="ARBA00022764"/>
    </source>
</evidence>
<dbReference type="PANTHER" id="PTHR39210">
    <property type="entry name" value="HEPARIN-SULFATE LYASE"/>
    <property type="match status" value="1"/>
</dbReference>
<dbReference type="Gene3D" id="2.70.98.70">
    <property type="match status" value="1"/>
</dbReference>
<evidence type="ECO:0000259" key="6">
    <source>
        <dbReference type="Pfam" id="PF16889"/>
    </source>
</evidence>
<keyword evidence="2" id="KW-0732">Signal</keyword>
<accession>A0A0C1KFJ8</accession>
<proteinExistence type="predicted"/>
<dbReference type="GO" id="GO:0042597">
    <property type="term" value="C:periplasmic space"/>
    <property type="evidence" value="ECO:0007669"/>
    <property type="project" value="UniProtKB-SubCell"/>
</dbReference>
<evidence type="ECO:0000259" key="5">
    <source>
        <dbReference type="Pfam" id="PF07940"/>
    </source>
</evidence>
<dbReference type="RefSeq" id="WP_039677670.1">
    <property type="nucleotide sequence ID" value="NZ_JWIY01000003.1"/>
</dbReference>
<feature type="domain" description="Heparin-sulfate lyase N-terminal" evidence="6">
    <location>
        <begin position="59"/>
        <end position="284"/>
    </location>
</feature>
<sequence>MKQERTIFFEDFDIEYYRHYILRYQKEEYSRIQHSLERMFSHYFLFDGNWDMEPCPRKHQIQPMNWEVLFEEDPEWTYMLNRQEYLLNFVIGYLVEGDMRYIQKLKFFIFDWIEQVQEFSPQSLTTRTLDTGIRCFTWLKILLFLLELDLLEEKESQIIYRSLETQIHFMRRCYRDKYTLSNWGILQTIPMIAIYHFFSEQLDIEEEYLFAIEELQQQVQIQILEDGTQFEQSILYHVEVYKALLELCILLPELKHKYATLLGKMATYIQMMTGLDGKTIAFGDSDCTDTWDILNLSALVLEDEQLLSLKNPYLDPYSLLLVGRKGADRLATLKDQKQGTRTAFFKDSGQVCIQTPRSHFFFKNGPMGSAHTHSDQNSFCLQDQGKLIFVDSGRYTYREIGERSVLKSAWSHTGCILDETPPEIVSGSWDYENYPQSLFCDYQRVSDAHYVEGSYLASNPFTYLHTRKIIMLEEGVWLVIDDIRCAGDHKLRTQFILDSQVIYSPSQVNNLKLWSKIPLELEKTFISKKYNELEESSKLVKIQKFSDRIIDATLITDQSFTVKYHKVYQTDGSQLPNALAIEIENDCTTKLILVLNDDIYKGEKLCVVNGIKMRGKCVIYDKKTCTKIRLKS</sequence>
<keyword evidence="3" id="KW-0574">Periplasm</keyword>
<dbReference type="InterPro" id="IPR031680">
    <property type="entry name" value="Hepar_II_III_N"/>
</dbReference>
<comment type="subcellular location">
    <subcellularLocation>
        <location evidence="1">Periplasm</location>
    </subcellularLocation>
</comment>
<evidence type="ECO:0000256" key="4">
    <source>
        <dbReference type="ARBA" id="ARBA00023239"/>
    </source>
</evidence>
<dbReference type="GO" id="GO:0016829">
    <property type="term" value="F:lyase activity"/>
    <property type="evidence" value="ECO:0007669"/>
    <property type="project" value="UniProtKB-KW"/>
</dbReference>
<keyword evidence="4 7" id="KW-0456">Lyase</keyword>
<dbReference type="Pfam" id="PF07940">
    <property type="entry name" value="Hepar_II_III_C"/>
    <property type="match status" value="1"/>
</dbReference>
<dbReference type="Proteomes" id="UP000031339">
    <property type="component" value="Unassembled WGS sequence"/>
</dbReference>
<dbReference type="OrthoDB" id="7335480at2"/>
<comment type="caution">
    <text evidence="7">The sequence shown here is derived from an EMBL/GenBank/DDBJ whole genome shotgun (WGS) entry which is preliminary data.</text>
</comment>
<dbReference type="Pfam" id="PF16889">
    <property type="entry name" value="Hepar_II_III_N"/>
    <property type="match status" value="1"/>
</dbReference>
<dbReference type="InterPro" id="IPR008929">
    <property type="entry name" value="Chondroitin_lyas"/>
</dbReference>
<reference evidence="7 8" key="1">
    <citation type="submission" date="2014-12" db="EMBL/GenBank/DDBJ databases">
        <title>Partial genome sequence of Streptococcus constellatus KCOM 1650 (= ChDC B144).</title>
        <authorList>
            <person name="Kook J.-K."/>
            <person name="Park S.-N."/>
            <person name="Lim Y.K."/>
            <person name="Jo E."/>
        </authorList>
    </citation>
    <scope>NUCLEOTIDE SEQUENCE [LARGE SCALE GENOMIC DNA]</scope>
    <source>
        <strain evidence="7 8">KCOM 1650</strain>
    </source>
</reference>
<evidence type="ECO:0000256" key="1">
    <source>
        <dbReference type="ARBA" id="ARBA00004418"/>
    </source>
</evidence>